<evidence type="ECO:0000313" key="1">
    <source>
        <dbReference type="EMBL" id="WAX22719.1"/>
    </source>
</evidence>
<sequence>MAQAIITKFLGPTNTKGARIKATWLTGSVTVDYHSLDGSLSNEGRNRQAAQALIDKINRERNPSADLTWHLMDVRGLGMPDQTGYAFGIELE</sequence>
<dbReference type="Proteomes" id="UP001221264">
    <property type="component" value="Segment"/>
</dbReference>
<keyword evidence="2" id="KW-1185">Reference proteome</keyword>
<reference evidence="2" key="1">
    <citation type="journal article" date="2023" name="3 Biotech">
        <title>Genome sequencing of Pseudomonas fluorescens phage UFJF_PfSW6: a novel lytic Pijolavirus specie with potential for biocontrol in the dairy industry.</title>
        <authorList>
            <person name="Vidigal P.M.P."/>
            <person name="Hungaro H.M."/>
        </authorList>
    </citation>
    <scope>NUCLEOTIDE SEQUENCE [LARGE SCALE GENOMIC DNA]</scope>
</reference>
<gene>
    <name evidence="1" type="ORF">UFJFPfSW6_00005</name>
</gene>
<protein>
    <submittedName>
        <fullName evidence="1">Uncharacterized protein</fullName>
    </submittedName>
</protein>
<proteinExistence type="predicted"/>
<dbReference type="EMBL" id="OP924544">
    <property type="protein sequence ID" value="WAX22719.1"/>
    <property type="molecule type" value="Genomic_DNA"/>
</dbReference>
<name>A0A9Y1MTY6_9CAUD</name>
<accession>A0A9Y1MTY6</accession>
<evidence type="ECO:0000313" key="2">
    <source>
        <dbReference type="Proteomes" id="UP001221264"/>
    </source>
</evidence>
<organism evidence="1 2">
    <name type="scientific">Pseudomonas phage UFJF_PfSW6</name>
    <dbReference type="NCBI Taxonomy" id="3003725"/>
    <lineage>
        <taxon>Viruses</taxon>
        <taxon>Duplodnaviria</taxon>
        <taxon>Heunggongvirae</taxon>
        <taxon>Uroviricota</taxon>
        <taxon>Caudoviricetes</taxon>
        <taxon>Autographivirales</taxon>
        <taxon>Autotranscriptaviridae</taxon>
        <taxon>Studiervirinae</taxon>
        <taxon>Pijolavirus</taxon>
        <taxon>Pijolavirus UFJFPfSW6</taxon>
    </lineage>
</organism>